<gene>
    <name evidence="1" type="ORF">Lpp71_04001</name>
</gene>
<evidence type="ECO:0000313" key="1">
    <source>
        <dbReference type="EMBL" id="EPC76665.1"/>
    </source>
</evidence>
<comment type="caution">
    <text evidence="1">The sequence shown here is derived from an EMBL/GenBank/DDBJ whole genome shotgun (WGS) entry which is preliminary data.</text>
</comment>
<reference evidence="1 2" key="1">
    <citation type="journal article" date="2013" name="PLoS ONE">
        <title>Lactobacillus paracasei comparative genomics: towards species pan-genome definition and exploitation of diversity.</title>
        <authorList>
            <person name="Smokvina T."/>
            <person name="Wels M."/>
            <person name="Polka J."/>
            <person name="Chervaux C."/>
            <person name="Brisse S."/>
            <person name="Boekhorst J."/>
            <person name="van Hylckama Vlieg J.E."/>
            <person name="Siezen R.J."/>
        </authorList>
    </citation>
    <scope>NUCLEOTIDE SEQUENCE [LARGE SCALE GENOMIC DNA]</scope>
    <source>
        <strain evidence="1 2">Lpp71</strain>
    </source>
</reference>
<accession>A0A8E0MFI1</accession>
<feature type="non-terminal residue" evidence="1">
    <location>
        <position position="1"/>
    </location>
</feature>
<protein>
    <submittedName>
        <fullName evidence="1">Uncharacterized protein</fullName>
    </submittedName>
</protein>
<dbReference type="Proteomes" id="UP000014252">
    <property type="component" value="Unassembled WGS sequence"/>
</dbReference>
<proteinExistence type="predicted"/>
<sequence>AALVASQRIDPMIGMDGITPQMFMTKEN</sequence>
<dbReference type="EMBL" id="ANKD01000176">
    <property type="protein sequence ID" value="EPC76665.1"/>
    <property type="molecule type" value="Genomic_DNA"/>
</dbReference>
<dbReference type="AlphaFoldDB" id="A0A8E0MFI1"/>
<organism evidence="1 2">
    <name type="scientific">Lacticaseibacillus paracasei subsp. paracasei Lpp71</name>
    <dbReference type="NCBI Taxonomy" id="1256207"/>
    <lineage>
        <taxon>Bacteria</taxon>
        <taxon>Bacillati</taxon>
        <taxon>Bacillota</taxon>
        <taxon>Bacilli</taxon>
        <taxon>Lactobacillales</taxon>
        <taxon>Lactobacillaceae</taxon>
        <taxon>Lacticaseibacillus</taxon>
    </lineage>
</organism>
<name>A0A8E0MFI1_LACPA</name>
<evidence type="ECO:0000313" key="2">
    <source>
        <dbReference type="Proteomes" id="UP000014252"/>
    </source>
</evidence>